<feature type="compositionally biased region" description="Basic and acidic residues" evidence="1">
    <location>
        <begin position="65"/>
        <end position="89"/>
    </location>
</feature>
<feature type="region of interest" description="Disordered" evidence="1">
    <location>
        <begin position="45"/>
        <end position="97"/>
    </location>
</feature>
<dbReference type="AlphaFoldDB" id="A0A822YQQ9"/>
<evidence type="ECO:0000313" key="2">
    <source>
        <dbReference type="EMBL" id="DAD34922.1"/>
    </source>
</evidence>
<accession>A0A822YQQ9</accession>
<keyword evidence="3" id="KW-1185">Reference proteome</keyword>
<sequence length="97" mass="10901">MRIRCFDILNLGLKGDQLSSGKISDYGSLERRQYSEQTAYMGQELQSQPSRQYADSIGLGSHHQAGNEDRQDDAQVKPEDLDDKKHEAGESEGEIEN</sequence>
<proteinExistence type="predicted"/>
<organism evidence="2 3">
    <name type="scientific">Nelumbo nucifera</name>
    <name type="common">Sacred lotus</name>
    <dbReference type="NCBI Taxonomy" id="4432"/>
    <lineage>
        <taxon>Eukaryota</taxon>
        <taxon>Viridiplantae</taxon>
        <taxon>Streptophyta</taxon>
        <taxon>Embryophyta</taxon>
        <taxon>Tracheophyta</taxon>
        <taxon>Spermatophyta</taxon>
        <taxon>Magnoliopsida</taxon>
        <taxon>Proteales</taxon>
        <taxon>Nelumbonaceae</taxon>
        <taxon>Nelumbo</taxon>
    </lineage>
</organism>
<reference evidence="2 3" key="1">
    <citation type="journal article" date="2020" name="Mol. Biol. Evol.">
        <title>Distinct Expression and Methylation Patterns for Genes with Different Fates following a Single Whole-Genome Duplication in Flowering Plants.</title>
        <authorList>
            <person name="Shi T."/>
            <person name="Rahmani R.S."/>
            <person name="Gugger P.F."/>
            <person name="Wang M."/>
            <person name="Li H."/>
            <person name="Zhang Y."/>
            <person name="Li Z."/>
            <person name="Wang Q."/>
            <person name="Van de Peer Y."/>
            <person name="Marchal K."/>
            <person name="Chen J."/>
        </authorList>
    </citation>
    <scope>NUCLEOTIDE SEQUENCE [LARGE SCALE GENOMIC DNA]</scope>
    <source>
        <tissue evidence="2">Leaf</tissue>
    </source>
</reference>
<evidence type="ECO:0000313" key="3">
    <source>
        <dbReference type="Proteomes" id="UP000607653"/>
    </source>
</evidence>
<comment type="caution">
    <text evidence="2">The sequence shown here is derived from an EMBL/GenBank/DDBJ whole genome shotgun (WGS) entry which is preliminary data.</text>
</comment>
<protein>
    <submittedName>
        <fullName evidence="2">Uncharacterized protein</fullName>
    </submittedName>
</protein>
<dbReference type="EMBL" id="DUZY01000004">
    <property type="protein sequence ID" value="DAD34922.1"/>
    <property type="molecule type" value="Genomic_DNA"/>
</dbReference>
<dbReference type="Proteomes" id="UP000607653">
    <property type="component" value="Unassembled WGS sequence"/>
</dbReference>
<evidence type="ECO:0000256" key="1">
    <source>
        <dbReference type="SAM" id="MobiDB-lite"/>
    </source>
</evidence>
<name>A0A822YQQ9_NELNU</name>
<gene>
    <name evidence="2" type="ORF">HUJ06_005562</name>
</gene>